<feature type="non-terminal residue" evidence="4">
    <location>
        <position position="841"/>
    </location>
</feature>
<proteinExistence type="predicted"/>
<dbReference type="RefSeq" id="WP_200305605.1">
    <property type="nucleotide sequence ID" value="NZ_NRSG01000067.1"/>
</dbReference>
<dbReference type="Pfam" id="PF00486">
    <property type="entry name" value="Trans_reg_C"/>
    <property type="match status" value="1"/>
</dbReference>
<keyword evidence="1 2" id="KW-0238">DNA-binding</keyword>
<dbReference type="Gene3D" id="1.10.10.10">
    <property type="entry name" value="Winged helix-like DNA-binding domain superfamily/Winged helix DNA-binding domain"/>
    <property type="match status" value="1"/>
</dbReference>
<dbReference type="Proteomes" id="UP000697995">
    <property type="component" value="Unassembled WGS sequence"/>
</dbReference>
<keyword evidence="5" id="KW-1185">Reference proteome</keyword>
<dbReference type="Pfam" id="PF25872">
    <property type="entry name" value="HTH_77"/>
    <property type="match status" value="1"/>
</dbReference>
<dbReference type="InterPro" id="IPR036388">
    <property type="entry name" value="WH-like_DNA-bd_sf"/>
</dbReference>
<evidence type="ECO:0000256" key="1">
    <source>
        <dbReference type="ARBA" id="ARBA00023125"/>
    </source>
</evidence>
<feature type="DNA-binding region" description="OmpR/PhoB-type" evidence="2">
    <location>
        <begin position="15"/>
        <end position="113"/>
    </location>
</feature>
<evidence type="ECO:0000259" key="3">
    <source>
        <dbReference type="PROSITE" id="PS51755"/>
    </source>
</evidence>
<dbReference type="InterPro" id="IPR016032">
    <property type="entry name" value="Sig_transdc_resp-reg_C-effctor"/>
</dbReference>
<dbReference type="InterPro" id="IPR011990">
    <property type="entry name" value="TPR-like_helical_dom_sf"/>
</dbReference>
<dbReference type="InterPro" id="IPR058852">
    <property type="entry name" value="HTH_77"/>
</dbReference>
<dbReference type="InterPro" id="IPR027417">
    <property type="entry name" value="P-loop_NTPase"/>
</dbReference>
<evidence type="ECO:0000313" key="5">
    <source>
        <dbReference type="Proteomes" id="UP000697995"/>
    </source>
</evidence>
<dbReference type="InterPro" id="IPR001867">
    <property type="entry name" value="OmpR/PhoB-type_DNA-bd"/>
</dbReference>
<dbReference type="SUPFAM" id="SSF46894">
    <property type="entry name" value="C-terminal effector domain of the bipartite response regulators"/>
    <property type="match status" value="1"/>
</dbReference>
<dbReference type="Gene3D" id="3.40.50.300">
    <property type="entry name" value="P-loop containing nucleotide triphosphate hydrolases"/>
    <property type="match status" value="1"/>
</dbReference>
<organism evidence="4 5">
    <name type="scientific">Paracraurococcus ruber</name>
    <dbReference type="NCBI Taxonomy" id="77675"/>
    <lineage>
        <taxon>Bacteria</taxon>
        <taxon>Pseudomonadati</taxon>
        <taxon>Pseudomonadota</taxon>
        <taxon>Alphaproteobacteria</taxon>
        <taxon>Acetobacterales</taxon>
        <taxon>Roseomonadaceae</taxon>
        <taxon>Paracraurococcus</taxon>
    </lineage>
</organism>
<feature type="domain" description="OmpR/PhoB-type" evidence="3">
    <location>
        <begin position="15"/>
        <end position="113"/>
    </location>
</feature>
<dbReference type="SUPFAM" id="SSF52540">
    <property type="entry name" value="P-loop containing nucleoside triphosphate hydrolases"/>
    <property type="match status" value="1"/>
</dbReference>
<dbReference type="SMART" id="SM00862">
    <property type="entry name" value="Trans_reg_C"/>
    <property type="match status" value="1"/>
</dbReference>
<evidence type="ECO:0000256" key="2">
    <source>
        <dbReference type="PROSITE-ProRule" id="PRU01091"/>
    </source>
</evidence>
<evidence type="ECO:0000313" key="4">
    <source>
        <dbReference type="EMBL" id="MBK1658793.1"/>
    </source>
</evidence>
<name>A0ABS1CW96_9PROT</name>
<dbReference type="PROSITE" id="PS51755">
    <property type="entry name" value="OMPR_PHOB"/>
    <property type="match status" value="1"/>
</dbReference>
<dbReference type="CDD" id="cd00383">
    <property type="entry name" value="trans_reg_C"/>
    <property type="match status" value="1"/>
</dbReference>
<gene>
    <name evidence="4" type="ORF">CKO45_11170</name>
</gene>
<comment type="caution">
    <text evidence="4">The sequence shown here is derived from an EMBL/GenBank/DDBJ whole genome shotgun (WGS) entry which is preliminary data.</text>
</comment>
<reference evidence="4 5" key="1">
    <citation type="journal article" date="2020" name="Microorganisms">
        <title>Osmotic Adaptation and Compatible Solute Biosynthesis of Phototrophic Bacteria as Revealed from Genome Analyses.</title>
        <authorList>
            <person name="Imhoff J.F."/>
            <person name="Rahn T."/>
            <person name="Kunzel S."/>
            <person name="Keller A."/>
            <person name="Neulinger S.C."/>
        </authorList>
    </citation>
    <scope>NUCLEOTIDE SEQUENCE [LARGE SCALE GENOMIC DNA]</scope>
    <source>
        <strain evidence="4 5">DSM 15382</strain>
    </source>
</reference>
<dbReference type="PANTHER" id="PTHR47691:SF3">
    <property type="entry name" value="HTH-TYPE TRANSCRIPTIONAL REGULATOR RV0890C-RELATED"/>
    <property type="match status" value="1"/>
</dbReference>
<dbReference type="PANTHER" id="PTHR47691">
    <property type="entry name" value="REGULATOR-RELATED"/>
    <property type="match status" value="1"/>
</dbReference>
<dbReference type="EMBL" id="NRSG01000067">
    <property type="protein sequence ID" value="MBK1658793.1"/>
    <property type="molecule type" value="Genomic_DNA"/>
</dbReference>
<accession>A0ABS1CW96</accession>
<protein>
    <recommendedName>
        <fullName evidence="3">OmpR/PhoB-type domain-containing protein</fullName>
    </recommendedName>
</protein>
<dbReference type="Gene3D" id="1.25.40.10">
    <property type="entry name" value="Tetratricopeptide repeat domain"/>
    <property type="match status" value="1"/>
</dbReference>
<sequence>MPPAAAPPRDPGTRLPPLEFGPFRLLPDRRLLLRDGAAVDLGGRAFDLLLALLRREGGLARKQDLLAEVWPESRMEEGNLRVHLSQLRRALRDGQGGQRYIVTIPGQGYRFVCPLQPLADPAAPPPPVGLPRPLGRLVGRAEFAATVLRHCIQARCVTLVGPGGIGKTSLATHVAEQLLPACPDGVAFVDLASVPRDDLVAPAVAFALGVASFSADPSPAILAALRTGQRLLVLDCCERVAAGAAALVETLLRGAPGLRLLATSREPLHAEGEWVLRVPPLGLPPAEAGLTAAQALAYPAVQLLVDRVGAVLDGFVLTDAEVPAVVAICARLDGIALAIELAAAQAAAFDLPTLAGLLQARFRLQARGRRTAAPRHRTMQAVLDWSHAALPPAERAVFRRLAVFDGAMTLAAAEDVAGGGGEDVTLAIASLVDKSLLTSQPGPRFRLLDLTRAYAAERLAESGERDAVARRHALHCLGTFRAAEAEWPARTVAGWLAEYGPELGNLRAALDWAFSPAGDASLGIELAAVAVPLLFELSLAEECRRRAAQALRALAAAGDGDGHTGMRLRATLGAAMTYTPGPVPETVETWQAVLALATRLEDASLRGRAVWGLWTAHCYGGRPRQALAQAEAFTRLSVERGDDARQLMGERLCGVSLHYLGEQEEARARLESMLARYAPGRHRWQTLGFSVDHRLMAQATLARIHWLQGRPAEALRLAEATLAAVQAQDHAISLCYVLAEASLPLALLAGDHDAAAAALRQLQDAATRNGLAIWQAAAGCTWQVLQLAEAPGLDLLPLREGFAALDAAGYGIHAAWLQGLAAAALVRRGAAAEAAALLAAA</sequence>